<comment type="caution">
    <text evidence="8">The sequence shown here is derived from an EMBL/GenBank/DDBJ whole genome shotgun (WGS) entry which is preliminary data.</text>
</comment>
<evidence type="ECO:0000256" key="6">
    <source>
        <dbReference type="ARBA" id="ARBA00023136"/>
    </source>
</evidence>
<feature type="transmembrane region" description="Helical" evidence="7">
    <location>
        <begin position="67"/>
        <end position="93"/>
    </location>
</feature>
<evidence type="ECO:0000256" key="2">
    <source>
        <dbReference type="ARBA" id="ARBA00006679"/>
    </source>
</evidence>
<dbReference type="Proteomes" id="UP001299970">
    <property type="component" value="Unassembled WGS sequence"/>
</dbReference>
<comment type="similarity">
    <text evidence="2">Belongs to the DoxX family.</text>
</comment>
<dbReference type="InterPro" id="IPR032808">
    <property type="entry name" value="DoxX"/>
</dbReference>
<protein>
    <submittedName>
        <fullName evidence="8">DoxX family protein</fullName>
    </submittedName>
</protein>
<feature type="transmembrane region" description="Helical" evidence="7">
    <location>
        <begin position="105"/>
        <end position="129"/>
    </location>
</feature>
<keyword evidence="4 7" id="KW-0812">Transmembrane</keyword>
<organism evidence="8 9">
    <name type="scientific">Pseudonocardia alaniniphila</name>
    <dbReference type="NCBI Taxonomy" id="75291"/>
    <lineage>
        <taxon>Bacteria</taxon>
        <taxon>Bacillati</taxon>
        <taxon>Actinomycetota</taxon>
        <taxon>Actinomycetes</taxon>
        <taxon>Pseudonocardiales</taxon>
        <taxon>Pseudonocardiaceae</taxon>
        <taxon>Pseudonocardia</taxon>
    </lineage>
</organism>
<accession>A0ABS9TDX7</accession>
<gene>
    <name evidence="8" type="ORF">MMF94_13770</name>
</gene>
<reference evidence="8 9" key="1">
    <citation type="submission" date="2022-03" db="EMBL/GenBank/DDBJ databases">
        <title>Pseudonocardia alaer sp. nov., a novel actinomycete isolated from reed forest soil.</title>
        <authorList>
            <person name="Wang L."/>
        </authorList>
    </citation>
    <scope>NUCLEOTIDE SEQUENCE [LARGE SCALE GENOMIC DNA]</scope>
    <source>
        <strain evidence="8 9">Y-16303</strain>
    </source>
</reference>
<dbReference type="PANTHER" id="PTHR33452">
    <property type="entry name" value="OXIDOREDUCTASE CATD-RELATED"/>
    <property type="match status" value="1"/>
</dbReference>
<evidence type="ECO:0000256" key="5">
    <source>
        <dbReference type="ARBA" id="ARBA00022989"/>
    </source>
</evidence>
<comment type="subcellular location">
    <subcellularLocation>
        <location evidence="1">Cell membrane</location>
        <topology evidence="1">Multi-pass membrane protein</topology>
    </subcellularLocation>
</comment>
<evidence type="ECO:0000256" key="1">
    <source>
        <dbReference type="ARBA" id="ARBA00004651"/>
    </source>
</evidence>
<dbReference type="RefSeq" id="WP_241036789.1">
    <property type="nucleotide sequence ID" value="NZ_BAAAJF010000036.1"/>
</dbReference>
<keyword evidence="6 7" id="KW-0472">Membrane</keyword>
<sequence length="146" mass="14488">MTLSRPADDIAVLVARVLLGVVLVAHGLQKLLTDGIGATGAAFGSMGVPLPTVSAIYAMVAELGGGLLLLVGLVTTVAAGLVALDMLGALIIVHVRNGVFVDQGGWELVGLIAVVALLVAAVGGGRYSLDGLLAARRHSITAASSG</sequence>
<dbReference type="PANTHER" id="PTHR33452:SF1">
    <property type="entry name" value="INNER MEMBRANE PROTEIN YPHA-RELATED"/>
    <property type="match status" value="1"/>
</dbReference>
<evidence type="ECO:0000313" key="9">
    <source>
        <dbReference type="Proteomes" id="UP001299970"/>
    </source>
</evidence>
<proteinExistence type="inferred from homology"/>
<feature type="transmembrane region" description="Helical" evidence="7">
    <location>
        <begin position="35"/>
        <end position="60"/>
    </location>
</feature>
<evidence type="ECO:0000256" key="7">
    <source>
        <dbReference type="SAM" id="Phobius"/>
    </source>
</evidence>
<dbReference type="Pfam" id="PF07681">
    <property type="entry name" value="DoxX"/>
    <property type="match status" value="1"/>
</dbReference>
<dbReference type="EMBL" id="JAKXMK010000011">
    <property type="protein sequence ID" value="MCH6166751.1"/>
    <property type="molecule type" value="Genomic_DNA"/>
</dbReference>
<dbReference type="InterPro" id="IPR051907">
    <property type="entry name" value="DoxX-like_oxidoreductase"/>
</dbReference>
<keyword evidence="5 7" id="KW-1133">Transmembrane helix</keyword>
<evidence type="ECO:0000256" key="3">
    <source>
        <dbReference type="ARBA" id="ARBA00022475"/>
    </source>
</evidence>
<feature type="transmembrane region" description="Helical" evidence="7">
    <location>
        <begin position="12"/>
        <end position="29"/>
    </location>
</feature>
<keyword evidence="3" id="KW-1003">Cell membrane</keyword>
<name>A0ABS9TDX7_9PSEU</name>
<keyword evidence="9" id="KW-1185">Reference proteome</keyword>
<evidence type="ECO:0000313" key="8">
    <source>
        <dbReference type="EMBL" id="MCH6166751.1"/>
    </source>
</evidence>
<evidence type="ECO:0000256" key="4">
    <source>
        <dbReference type="ARBA" id="ARBA00022692"/>
    </source>
</evidence>